<dbReference type="OMA" id="NKGMYLL"/>
<evidence type="ECO:0008006" key="7">
    <source>
        <dbReference type="Google" id="ProtNLM"/>
    </source>
</evidence>
<protein>
    <recommendedName>
        <fullName evidence="7">Aspartyl protease</fullName>
    </recommendedName>
</protein>
<feature type="compositionally biased region" description="Low complexity" evidence="1">
    <location>
        <begin position="688"/>
        <end position="698"/>
    </location>
</feature>
<evidence type="ECO:0000313" key="5">
    <source>
        <dbReference type="Proteomes" id="UP000072874"/>
    </source>
</evidence>
<dbReference type="KEGG" id="pyo:PY17X_0510600"/>
<keyword evidence="2" id="KW-0732">Signal</keyword>
<dbReference type="EMBL" id="LM993659">
    <property type="protein sequence ID" value="VTZ74214.1"/>
    <property type="molecule type" value="Genomic_DNA"/>
</dbReference>
<evidence type="ECO:0000313" key="3">
    <source>
        <dbReference type="EMBL" id="CDU16694.1"/>
    </source>
</evidence>
<dbReference type="Proteomes" id="UP000072874">
    <property type="component" value="Chromosome 5"/>
</dbReference>
<evidence type="ECO:0000256" key="1">
    <source>
        <dbReference type="SAM" id="MobiDB-lite"/>
    </source>
</evidence>
<dbReference type="VEuPathDB" id="PlasmoDB:PY17X_0510600"/>
<dbReference type="VEuPathDB" id="PlasmoDB:PYYM_0509900"/>
<dbReference type="EMBL" id="LK934633">
    <property type="protein sequence ID" value="CDU16694.1"/>
    <property type="molecule type" value="Genomic_DNA"/>
</dbReference>
<dbReference type="AlphaFoldDB" id="A0A077Y568"/>
<accession>A0A077Y568</accession>
<dbReference type="GeneID" id="3801395"/>
<reference evidence="5 6" key="1">
    <citation type="journal article" date="2014" name="BMC Biol.">
        <title>A comprehensive evaluation of rodent malaria parasite genomes and gene expression.</title>
        <authorList>
            <person name="Otto T.D."/>
            <person name="Bohme U."/>
            <person name="Jackson A.P."/>
            <person name="Hunt M."/>
            <person name="Franke-Fayard B."/>
            <person name="Hoeijmakers W.A."/>
            <person name="Religa A.A."/>
            <person name="Robertson L."/>
            <person name="Sanders M."/>
            <person name="Ogun S.A."/>
            <person name="Cunningham D."/>
            <person name="Erhart A."/>
            <person name="Billker O."/>
            <person name="Khan S.M."/>
            <person name="Stunnenberg H.G."/>
            <person name="Langhorne J."/>
            <person name="Holder A.A."/>
            <person name="Waters A.P."/>
            <person name="Newbold C.I."/>
            <person name="Pain A."/>
            <person name="Berriman M."/>
            <person name="Janse C.J."/>
        </authorList>
    </citation>
    <scope>NUCLEOTIDE SEQUENCE [LARGE SCALE GENOMIC DNA]</scope>
    <source>
        <strain evidence="4 5">17X</strain>
        <strain evidence="3 6">YM</strain>
    </source>
</reference>
<evidence type="ECO:0000256" key="2">
    <source>
        <dbReference type="SAM" id="SignalP"/>
    </source>
</evidence>
<dbReference type="VEuPathDB" id="PlasmoDB:PY07041"/>
<gene>
    <name evidence="4" type="ORF">PY17X_0510600</name>
    <name evidence="3" type="ORF">PYYM_0509900</name>
</gene>
<dbReference type="VEuPathDB" id="PlasmoDB:PY00099"/>
<reference evidence="4" key="4">
    <citation type="submission" date="2019-05" db="EMBL/GenBank/DDBJ databases">
        <authorList>
            <consortium name="Pathogen Informatics"/>
        </authorList>
    </citation>
    <scope>NUCLEOTIDE SEQUENCE</scope>
    <source>
        <strain evidence="4">17X</strain>
    </source>
</reference>
<name>A0A077Y568_PLAYE</name>
<organism evidence="3 6">
    <name type="scientific">Plasmodium yoelii</name>
    <dbReference type="NCBI Taxonomy" id="5861"/>
    <lineage>
        <taxon>Eukaryota</taxon>
        <taxon>Sar</taxon>
        <taxon>Alveolata</taxon>
        <taxon>Apicomplexa</taxon>
        <taxon>Aconoidasida</taxon>
        <taxon>Haemosporida</taxon>
        <taxon>Plasmodiidae</taxon>
        <taxon>Plasmodium</taxon>
        <taxon>Plasmodium (Vinckeia)</taxon>
    </lineage>
</organism>
<evidence type="ECO:0000313" key="6">
    <source>
        <dbReference type="Proteomes" id="UP000072904"/>
    </source>
</evidence>
<feature type="signal peptide" evidence="2">
    <location>
        <begin position="1"/>
        <end position="16"/>
    </location>
</feature>
<feature type="chain" id="PRO_5014501841" description="Aspartyl protease" evidence="2">
    <location>
        <begin position="17"/>
        <end position="883"/>
    </location>
</feature>
<dbReference type="Proteomes" id="UP000072904">
    <property type="component" value="Chromosome 5"/>
</dbReference>
<feature type="region of interest" description="Disordered" evidence="1">
    <location>
        <begin position="675"/>
        <end position="709"/>
    </location>
</feature>
<dbReference type="RefSeq" id="XP_728851.2">
    <property type="nucleotide sequence ID" value="XM_723758.2"/>
</dbReference>
<evidence type="ECO:0000313" key="4">
    <source>
        <dbReference type="EMBL" id="VTZ74214.1"/>
    </source>
</evidence>
<dbReference type="Gene3D" id="2.40.70.10">
    <property type="entry name" value="Acid Proteases"/>
    <property type="match status" value="1"/>
</dbReference>
<dbReference type="VEuPathDB" id="PlasmoDB:PY07040"/>
<proteinExistence type="predicted"/>
<reference evidence="4" key="3">
    <citation type="submission" date="2014-05" db="EMBL/GenBank/DDBJ databases">
        <authorList>
            <person name="Aslett M.A."/>
            <person name="De Silva N."/>
        </authorList>
    </citation>
    <scope>NUCLEOTIDE SEQUENCE</scope>
    <source>
        <strain evidence="4">17X</strain>
    </source>
</reference>
<dbReference type="OrthoDB" id="377242at2759"/>
<dbReference type="VEuPathDB" id="PlasmoDB:Py17XNL_000504461"/>
<reference evidence="3" key="2">
    <citation type="submission" date="2014-05" db="EMBL/GenBank/DDBJ databases">
        <authorList>
            <person name="Aslett A.Martin."/>
            <person name="De Silva Nishadi"/>
        </authorList>
    </citation>
    <scope>NUCLEOTIDE SEQUENCE</scope>
    <source>
        <strain evidence="3">YM</strain>
    </source>
</reference>
<sequence>MLVLLLFATWSFLSCGFYNSVKLRWNENEIIQLNGSNKLATFPSSLNKNKYKRHFFINNSVFEKKNANKIQPHIHTKFNKEKNNTFLNAENNVSPKELIIEKFKSNDNSNYFFYSKFFINNKERKFVIDLCSDNSFIFQKDEKGGIFDIKENVNNTLSNNLNDPKLLYMNFHPNDVQEIKDEIYLNNSKLEATKIITTISNDDKKKFNFYVIKNNDISKSFDGIIGFDILKQFNMVIFDSINMKINLIDNENCNTLRDNIQKEKENMYAISLRNYSNSIKYFIANINGSEPHKCFIDTGNSKTIIVNSSIFPDKYNDENGETVENVLNKKFSVQKVGVKNLNIITKNNKIVNTELNNVYKGNMEYLDKNVVLLGLDFLKDKKLIFDLKNGILYLEGKSMHILSKENTSVDISENSQNLDDVEISHKCKEIYEQLRKKEINFLKITNELESENIYIKDCKNTDDVIKKYAIKLIYGPSVLKTNDRENIKKEFDIRYNEITEFFKKLNNEQKQNMLNEIINIMKRNGNNNFIGYENLGGEKVSKLIEQFVNYEINNNSYSLHLFKSNNVNKKNENALIDEYNFLYNIYTSHPEYSFEILNDLKKELAKQKIDFKYFKDEKDLIKKVAEARVFFNGKNNNGKNGSLNNKNKNRRNVIVRRFTNDDNNVHTQIIIRRGGLDSDNSDDDNNNDQDNNLDNFFNDNKEDGEGYSYNGMNNNLNDLFPNSLFSGIFKNFFGNNNNDSEEMDNENDDNQHDLLSELNNFFGLGANMDNNFFKKKKKKSVIGFKTNTPQNNNNNKEEKKDSIEEAIKNEKDVDIIFLLNKVQKLNDDNLKNFILQSLKNDTIRNMLIDAVKNGYQNVYDTCKKQNDNKSMYLLQMLKQSGIF</sequence>
<dbReference type="InterPro" id="IPR021109">
    <property type="entry name" value="Peptidase_aspartic_dom_sf"/>
</dbReference>